<gene>
    <name evidence="1" type="ORF">LCGC14_3166860</name>
</gene>
<name>A0A0F8VJG6_9ZZZZ</name>
<protein>
    <submittedName>
        <fullName evidence="1">Uncharacterized protein</fullName>
    </submittedName>
</protein>
<comment type="caution">
    <text evidence="1">The sequence shown here is derived from an EMBL/GenBank/DDBJ whole genome shotgun (WGS) entry which is preliminary data.</text>
</comment>
<sequence length="263" mass="26843">MRRVLLAGLCVAGLFMGELLAQLPLHKSDVLPDQDVVTVGNIRFFDLDYPGSTDTATLQAPDDITTGYTLKLFTSLAAGVRCLEVNTASNVGQLQLASGACGTGGGSSEWTGGAGFMFVTDGTAKAVSIGLATEDGKLSVYGDDAAQEGLVVRGVGSQTADIVTVENSVGTPLFVVKANGRTGFGTANPTAQVEVSGATAYIQITGTSGVDSGICGNSGTGAPWCIYENFNNSDMILWANGADRMILEGGGAINLLGNLAFNA</sequence>
<evidence type="ECO:0000313" key="1">
    <source>
        <dbReference type="EMBL" id="KKK44583.1"/>
    </source>
</evidence>
<feature type="non-terminal residue" evidence="1">
    <location>
        <position position="263"/>
    </location>
</feature>
<organism evidence="1">
    <name type="scientific">marine sediment metagenome</name>
    <dbReference type="NCBI Taxonomy" id="412755"/>
    <lineage>
        <taxon>unclassified sequences</taxon>
        <taxon>metagenomes</taxon>
        <taxon>ecological metagenomes</taxon>
    </lineage>
</organism>
<proteinExistence type="predicted"/>
<dbReference type="EMBL" id="LAZR01070165">
    <property type="protein sequence ID" value="KKK44583.1"/>
    <property type="molecule type" value="Genomic_DNA"/>
</dbReference>
<dbReference type="AlphaFoldDB" id="A0A0F8VJG6"/>
<reference evidence="1" key="1">
    <citation type="journal article" date="2015" name="Nature">
        <title>Complex archaea that bridge the gap between prokaryotes and eukaryotes.</title>
        <authorList>
            <person name="Spang A."/>
            <person name="Saw J.H."/>
            <person name="Jorgensen S.L."/>
            <person name="Zaremba-Niedzwiedzka K."/>
            <person name="Martijn J."/>
            <person name="Lind A.E."/>
            <person name="van Eijk R."/>
            <person name="Schleper C."/>
            <person name="Guy L."/>
            <person name="Ettema T.J."/>
        </authorList>
    </citation>
    <scope>NUCLEOTIDE SEQUENCE</scope>
</reference>
<accession>A0A0F8VJG6</accession>